<proteinExistence type="predicted"/>
<feature type="compositionally biased region" description="Low complexity" evidence="1">
    <location>
        <begin position="161"/>
        <end position="177"/>
    </location>
</feature>
<gene>
    <name evidence="2" type="ORF">BJ322DRAFT_1016772</name>
</gene>
<evidence type="ECO:0000256" key="1">
    <source>
        <dbReference type="SAM" id="MobiDB-lite"/>
    </source>
</evidence>
<comment type="caution">
    <text evidence="2">The sequence shown here is derived from an EMBL/GenBank/DDBJ whole genome shotgun (WGS) entry which is preliminary data.</text>
</comment>
<dbReference type="EMBL" id="WIUZ02000001">
    <property type="protein sequence ID" value="KAF9793184.1"/>
    <property type="molecule type" value="Genomic_DNA"/>
</dbReference>
<feature type="region of interest" description="Disordered" evidence="1">
    <location>
        <begin position="155"/>
        <end position="179"/>
    </location>
</feature>
<reference evidence="2" key="2">
    <citation type="submission" date="2020-11" db="EMBL/GenBank/DDBJ databases">
        <authorList>
            <consortium name="DOE Joint Genome Institute"/>
            <person name="Kuo A."/>
            <person name="Miyauchi S."/>
            <person name="Kiss E."/>
            <person name="Drula E."/>
            <person name="Kohler A."/>
            <person name="Sanchez-Garcia M."/>
            <person name="Andreopoulos B."/>
            <person name="Barry K.W."/>
            <person name="Bonito G."/>
            <person name="Buee M."/>
            <person name="Carver A."/>
            <person name="Chen C."/>
            <person name="Cichocki N."/>
            <person name="Clum A."/>
            <person name="Culley D."/>
            <person name="Crous P.W."/>
            <person name="Fauchery L."/>
            <person name="Girlanda M."/>
            <person name="Hayes R."/>
            <person name="Keri Z."/>
            <person name="Labutti K."/>
            <person name="Lipzen A."/>
            <person name="Lombard V."/>
            <person name="Magnuson J."/>
            <person name="Maillard F."/>
            <person name="Morin E."/>
            <person name="Murat C."/>
            <person name="Nolan M."/>
            <person name="Ohm R."/>
            <person name="Pangilinan J."/>
            <person name="Pereira M."/>
            <person name="Perotto S."/>
            <person name="Peter M."/>
            <person name="Riley R."/>
            <person name="Sitrit Y."/>
            <person name="Stielow B."/>
            <person name="Szollosi G."/>
            <person name="Zifcakova L."/>
            <person name="Stursova M."/>
            <person name="Spatafora J.W."/>
            <person name="Tedersoo L."/>
            <person name="Vaario L.-M."/>
            <person name="Yamada A."/>
            <person name="Yan M."/>
            <person name="Wang P."/>
            <person name="Xu J."/>
            <person name="Bruns T."/>
            <person name="Baldrian P."/>
            <person name="Vilgalys R."/>
            <person name="Henrissat B."/>
            <person name="Grigoriev I.V."/>
            <person name="Hibbett D."/>
            <person name="Nagy L.G."/>
            <person name="Martin F.M."/>
        </authorList>
    </citation>
    <scope>NUCLEOTIDE SEQUENCE</scope>
    <source>
        <strain evidence="2">UH-Tt-Lm1</strain>
    </source>
</reference>
<accession>A0A9P6LD45</accession>
<keyword evidence="3" id="KW-1185">Reference proteome</keyword>
<evidence type="ECO:0000313" key="3">
    <source>
        <dbReference type="Proteomes" id="UP000736335"/>
    </source>
</evidence>
<protein>
    <submittedName>
        <fullName evidence="2">Uncharacterized protein</fullName>
    </submittedName>
</protein>
<dbReference type="Proteomes" id="UP000736335">
    <property type="component" value="Unassembled WGS sequence"/>
</dbReference>
<evidence type="ECO:0000313" key="2">
    <source>
        <dbReference type="EMBL" id="KAF9793184.1"/>
    </source>
</evidence>
<dbReference type="AlphaFoldDB" id="A0A9P6LD45"/>
<name>A0A9P6LD45_9AGAM</name>
<organism evidence="2 3">
    <name type="scientific">Thelephora terrestris</name>
    <dbReference type="NCBI Taxonomy" id="56493"/>
    <lineage>
        <taxon>Eukaryota</taxon>
        <taxon>Fungi</taxon>
        <taxon>Dikarya</taxon>
        <taxon>Basidiomycota</taxon>
        <taxon>Agaricomycotina</taxon>
        <taxon>Agaricomycetes</taxon>
        <taxon>Thelephorales</taxon>
        <taxon>Thelephoraceae</taxon>
        <taxon>Thelephora</taxon>
    </lineage>
</organism>
<reference evidence="2" key="1">
    <citation type="journal article" date="2020" name="Nat. Commun.">
        <title>Large-scale genome sequencing of mycorrhizal fungi provides insights into the early evolution of symbiotic traits.</title>
        <authorList>
            <person name="Miyauchi S."/>
            <person name="Kiss E."/>
            <person name="Kuo A."/>
            <person name="Drula E."/>
            <person name="Kohler A."/>
            <person name="Sanchez-Garcia M."/>
            <person name="Morin E."/>
            <person name="Andreopoulos B."/>
            <person name="Barry K.W."/>
            <person name="Bonito G."/>
            <person name="Buee M."/>
            <person name="Carver A."/>
            <person name="Chen C."/>
            <person name="Cichocki N."/>
            <person name="Clum A."/>
            <person name="Culley D."/>
            <person name="Crous P.W."/>
            <person name="Fauchery L."/>
            <person name="Girlanda M."/>
            <person name="Hayes R.D."/>
            <person name="Keri Z."/>
            <person name="LaButti K."/>
            <person name="Lipzen A."/>
            <person name="Lombard V."/>
            <person name="Magnuson J."/>
            <person name="Maillard F."/>
            <person name="Murat C."/>
            <person name="Nolan M."/>
            <person name="Ohm R.A."/>
            <person name="Pangilinan J."/>
            <person name="Pereira M.F."/>
            <person name="Perotto S."/>
            <person name="Peter M."/>
            <person name="Pfister S."/>
            <person name="Riley R."/>
            <person name="Sitrit Y."/>
            <person name="Stielow J.B."/>
            <person name="Szollosi G."/>
            <person name="Zifcakova L."/>
            <person name="Stursova M."/>
            <person name="Spatafora J.W."/>
            <person name="Tedersoo L."/>
            <person name="Vaario L.M."/>
            <person name="Yamada A."/>
            <person name="Yan M."/>
            <person name="Wang P."/>
            <person name="Xu J."/>
            <person name="Bruns T."/>
            <person name="Baldrian P."/>
            <person name="Vilgalys R."/>
            <person name="Dunand C."/>
            <person name="Henrissat B."/>
            <person name="Grigoriev I.V."/>
            <person name="Hibbett D."/>
            <person name="Nagy L.G."/>
            <person name="Martin F.M."/>
        </authorList>
    </citation>
    <scope>NUCLEOTIDE SEQUENCE</scope>
    <source>
        <strain evidence="2">UH-Tt-Lm1</strain>
    </source>
</reference>
<sequence>MWKVTASALVARVPRPDRAWEGAYLRYSLWSIASYLTVGKLYRLLPTFMFAVDKRYLVFTYVHLLIRLQAPLFDAQHPVNFPPFRTRLDSVIGINVVVTLHIPMGQQQATLVHAHAGNLGVGERPSTLTPTRSLESCLALSILRPMPKPPPVWSAVESIRPRGSSNNSNGSTPPGTTLQAAFPRFLNHAQARSRGSVSLLAFHFANALRPDP</sequence>